<evidence type="ECO:0000256" key="1">
    <source>
        <dbReference type="SAM" id="MobiDB-lite"/>
    </source>
</evidence>
<organism evidence="2 3">
    <name type="scientific">Phytophthora palmivora</name>
    <dbReference type="NCBI Taxonomy" id="4796"/>
    <lineage>
        <taxon>Eukaryota</taxon>
        <taxon>Sar</taxon>
        <taxon>Stramenopiles</taxon>
        <taxon>Oomycota</taxon>
        <taxon>Peronosporomycetes</taxon>
        <taxon>Peronosporales</taxon>
        <taxon>Peronosporaceae</taxon>
        <taxon>Phytophthora</taxon>
    </lineage>
</organism>
<evidence type="ECO:0008006" key="4">
    <source>
        <dbReference type="Google" id="ProtNLM"/>
    </source>
</evidence>
<sequence length="414" mass="47993">MKLEENQLLSLNKKTTSIIRDKSKLVTFQVTTVEKSTYTDREFVKISIPRFSGGTAQEWLKWSQQFHHLSELKEWTGEDKYLHLRLILDNEALDAWEYIAEGKDFGSATVFGKAYAEWGRTYVPATYSEQLEEELFMFAKRRKETVSQFHQRMREVTRMLLNLPTNSMTLDDKSMIRYFKRAMPYEWKRAYDGSGITFKTLPQAVQYFERLEQSERQYSKEYGVKTKPSKHNNKSGGQVDSYKNNHQGKSGEKQSQRKTQSNSNKWCKLHKPVRTVIKKGIHSAANKKAKPTKLKELKRTHVEDAESDYQYSDDSEGKVITSILRERSNPPQKPMRLRIRLSQTKESRVALVDTGCGTSYINAALAKKNTQLGFPLNSSEMMFEQVSGLVKYLKYGSQVSVHGFKLWLKNNSPL</sequence>
<evidence type="ECO:0000313" key="2">
    <source>
        <dbReference type="EMBL" id="POM59804.1"/>
    </source>
</evidence>
<comment type="caution">
    <text evidence="2">The sequence shown here is derived from an EMBL/GenBank/DDBJ whole genome shotgun (WGS) entry which is preliminary data.</text>
</comment>
<keyword evidence="3" id="KW-1185">Reference proteome</keyword>
<reference evidence="2 3" key="1">
    <citation type="journal article" date="2017" name="Genome Biol. Evol.">
        <title>Phytophthora megakarya and P. palmivora, closely related causal agents of cacao black pod rot, underwent increases in genome sizes and gene numbers by different mechanisms.</title>
        <authorList>
            <person name="Ali S.S."/>
            <person name="Shao J."/>
            <person name="Lary D.J."/>
            <person name="Kronmiller B."/>
            <person name="Shen D."/>
            <person name="Strem M.D."/>
            <person name="Amoako-Attah I."/>
            <person name="Akrofi A.Y."/>
            <person name="Begoude B.A."/>
            <person name="Ten Hoopen G.M."/>
            <person name="Coulibaly K."/>
            <person name="Kebe B.I."/>
            <person name="Melnick R.L."/>
            <person name="Guiltinan M.J."/>
            <person name="Tyler B.M."/>
            <person name="Meinhardt L.W."/>
            <person name="Bailey B.A."/>
        </authorList>
    </citation>
    <scope>NUCLEOTIDE SEQUENCE [LARGE SCALE GENOMIC DNA]</scope>
    <source>
        <strain evidence="3">sbr112.9</strain>
    </source>
</reference>
<dbReference type="EMBL" id="NCKW01017017">
    <property type="protein sequence ID" value="POM59804.1"/>
    <property type="molecule type" value="Genomic_DNA"/>
</dbReference>
<evidence type="ECO:0000313" key="3">
    <source>
        <dbReference type="Proteomes" id="UP000237271"/>
    </source>
</evidence>
<accession>A0A2P4X2N0</accession>
<feature type="compositionally biased region" description="Polar residues" evidence="1">
    <location>
        <begin position="234"/>
        <end position="248"/>
    </location>
</feature>
<dbReference type="Proteomes" id="UP000237271">
    <property type="component" value="Unassembled WGS sequence"/>
</dbReference>
<protein>
    <recommendedName>
        <fullName evidence="4">Retrotransposon gag domain-containing protein</fullName>
    </recommendedName>
</protein>
<gene>
    <name evidence="2" type="ORF">PHPALM_31410</name>
</gene>
<dbReference type="AlphaFoldDB" id="A0A2P4X2N0"/>
<proteinExistence type="predicted"/>
<dbReference type="OrthoDB" id="166349at2759"/>
<name>A0A2P4X2N0_9STRA</name>
<feature type="region of interest" description="Disordered" evidence="1">
    <location>
        <begin position="221"/>
        <end position="268"/>
    </location>
</feature>